<reference evidence="1" key="1">
    <citation type="submission" date="2022-07" db="EMBL/GenBank/DDBJ databases">
        <authorList>
            <person name="Trinca V."/>
            <person name="Uliana J.V.C."/>
            <person name="Torres T.T."/>
            <person name="Ward R.J."/>
            <person name="Monesi N."/>
        </authorList>
    </citation>
    <scope>NUCLEOTIDE SEQUENCE</scope>
    <source>
        <strain evidence="1">HSMRA1968</strain>
        <tissue evidence="1">Whole embryos</tissue>
    </source>
</reference>
<organism evidence="1 2">
    <name type="scientific">Pseudolycoriella hygida</name>
    <dbReference type="NCBI Taxonomy" id="35572"/>
    <lineage>
        <taxon>Eukaryota</taxon>
        <taxon>Metazoa</taxon>
        <taxon>Ecdysozoa</taxon>
        <taxon>Arthropoda</taxon>
        <taxon>Hexapoda</taxon>
        <taxon>Insecta</taxon>
        <taxon>Pterygota</taxon>
        <taxon>Neoptera</taxon>
        <taxon>Endopterygota</taxon>
        <taxon>Diptera</taxon>
        <taxon>Nematocera</taxon>
        <taxon>Sciaroidea</taxon>
        <taxon>Sciaridae</taxon>
        <taxon>Pseudolycoriella</taxon>
    </lineage>
</organism>
<gene>
    <name evidence="1" type="ORF">Bhyg_06957</name>
</gene>
<protein>
    <submittedName>
        <fullName evidence="1">Uncharacterized protein</fullName>
    </submittedName>
</protein>
<name>A0A9Q0N2Q7_9DIPT</name>
<comment type="caution">
    <text evidence="1">The sequence shown here is derived from an EMBL/GenBank/DDBJ whole genome shotgun (WGS) entry which is preliminary data.</text>
</comment>
<proteinExistence type="predicted"/>
<evidence type="ECO:0000313" key="2">
    <source>
        <dbReference type="Proteomes" id="UP001151699"/>
    </source>
</evidence>
<dbReference type="AlphaFoldDB" id="A0A9Q0N2Q7"/>
<dbReference type="EMBL" id="WJQU01000002">
    <property type="protein sequence ID" value="KAJ6642011.1"/>
    <property type="molecule type" value="Genomic_DNA"/>
</dbReference>
<accession>A0A9Q0N2Q7</accession>
<sequence length="86" mass="9385">MSFVVVVCRSIEPEIDSMGKCVSKQTTNSSWELDHSDCGAVSERSFVLLLENETATTQSSTYDGLYIVSGALNIPLVQQRALTPTQ</sequence>
<keyword evidence="2" id="KW-1185">Reference proteome</keyword>
<dbReference type="Proteomes" id="UP001151699">
    <property type="component" value="Chromosome B"/>
</dbReference>
<evidence type="ECO:0000313" key="1">
    <source>
        <dbReference type="EMBL" id="KAJ6642011.1"/>
    </source>
</evidence>